<accession>A0A3A9XNU3</accession>
<keyword evidence="2" id="KW-0472">Membrane</keyword>
<keyword evidence="2" id="KW-0812">Transmembrane</keyword>
<organism evidence="3 4">
    <name type="scientific">Micromonospora musae</name>
    <dbReference type="NCBI Taxonomy" id="1894970"/>
    <lineage>
        <taxon>Bacteria</taxon>
        <taxon>Bacillati</taxon>
        <taxon>Actinomycetota</taxon>
        <taxon>Actinomycetes</taxon>
        <taxon>Micromonosporales</taxon>
        <taxon>Micromonosporaceae</taxon>
        <taxon>Micromonospora</taxon>
    </lineage>
</organism>
<name>A0A3A9XNU3_9ACTN</name>
<reference evidence="3 4" key="1">
    <citation type="submission" date="2018-09" db="EMBL/GenBank/DDBJ databases">
        <title>Micromonospora sp. nov. MS1-9, isolated from a root of Musa sp.</title>
        <authorList>
            <person name="Kuncharoen N."/>
            <person name="Kudo T."/>
            <person name="Ohkuma M."/>
            <person name="Yuki M."/>
            <person name="Tanasupawat S."/>
        </authorList>
    </citation>
    <scope>NUCLEOTIDE SEQUENCE [LARGE SCALE GENOMIC DNA]</scope>
    <source>
        <strain evidence="3 4">MS1-9</strain>
    </source>
</reference>
<evidence type="ECO:0000256" key="1">
    <source>
        <dbReference type="SAM" id="MobiDB-lite"/>
    </source>
</evidence>
<dbReference type="EMBL" id="RAZT01000020">
    <property type="protein sequence ID" value="RKN26905.1"/>
    <property type="molecule type" value="Genomic_DNA"/>
</dbReference>
<protein>
    <submittedName>
        <fullName evidence="3">Uncharacterized protein</fullName>
    </submittedName>
</protein>
<proteinExistence type="predicted"/>
<gene>
    <name evidence="3" type="ORF">D7044_29185</name>
</gene>
<evidence type="ECO:0000313" key="3">
    <source>
        <dbReference type="EMBL" id="RKN26905.1"/>
    </source>
</evidence>
<feature type="compositionally biased region" description="Low complexity" evidence="1">
    <location>
        <begin position="93"/>
        <end position="103"/>
    </location>
</feature>
<dbReference type="RefSeq" id="WP_120690818.1">
    <property type="nucleotide sequence ID" value="NZ_RAZT01000020.1"/>
</dbReference>
<feature type="transmembrane region" description="Helical" evidence="2">
    <location>
        <begin position="43"/>
        <end position="61"/>
    </location>
</feature>
<evidence type="ECO:0000256" key="2">
    <source>
        <dbReference type="SAM" id="Phobius"/>
    </source>
</evidence>
<evidence type="ECO:0000313" key="4">
    <source>
        <dbReference type="Proteomes" id="UP000275865"/>
    </source>
</evidence>
<comment type="caution">
    <text evidence="3">The sequence shown here is derived from an EMBL/GenBank/DDBJ whole genome shotgun (WGS) entry which is preliminary data.</text>
</comment>
<keyword evidence="2" id="KW-1133">Transmembrane helix</keyword>
<feature type="region of interest" description="Disordered" evidence="1">
    <location>
        <begin position="63"/>
        <end position="105"/>
    </location>
</feature>
<dbReference type="Proteomes" id="UP000275865">
    <property type="component" value="Unassembled WGS sequence"/>
</dbReference>
<sequence length="399" mass="42312">MPEFDDILVSGEFSAFREAYAPAVQPAGPTEVRRTVRRRRQRVAVLTAAVAVLAVTIPVAANTTRDRGSAPPPGPAQTGEPSPSSTVPPTPTPSSVSPTAAAPDGRISRSQLLAARVDLPAWPEYLHSPPSCGTEDVRLRPGPNVDSVPALLGDPGHGDLDGDGAVETVALLGCRANGETLGKQVVAFDRDAAGRIVTMGRVVGAAEGMDDIADFSVQDDGKVRVHVADVQPCCGLPSWWPQGQWRTYAWTGDRFDQTAGPTKFGVDPRLTDLTLTAGELALGPPDGQGRRTGTVTVTVVNRGPVDVPRLGFDTLTSIGEPDGTDLDRCRTADAGPVAACLLDPLPAGGRKTYTFRFLVDPPGDDDLRPVVHVVHFDAQDRYWDDLKRSDNRVELRTAG</sequence>
<dbReference type="AlphaFoldDB" id="A0A3A9XNU3"/>